<feature type="region of interest" description="Disordered" evidence="1">
    <location>
        <begin position="270"/>
        <end position="290"/>
    </location>
</feature>
<accession>A0AA88LKB9</accession>
<dbReference type="GO" id="GO:1990918">
    <property type="term" value="P:double-strand break repair involved in meiotic recombination"/>
    <property type="evidence" value="ECO:0007669"/>
    <property type="project" value="InterPro"/>
</dbReference>
<dbReference type="AlphaFoldDB" id="A0AA88LKB9"/>
<feature type="region of interest" description="Disordered" evidence="1">
    <location>
        <begin position="1"/>
        <end position="52"/>
    </location>
</feature>
<comment type="caution">
    <text evidence="2">The sequence shown here is derived from an EMBL/GenBank/DDBJ whole genome shotgun (WGS) entry which is preliminary data.</text>
</comment>
<name>A0AA88LKB9_CHASR</name>
<evidence type="ECO:0000313" key="2">
    <source>
        <dbReference type="EMBL" id="KAK2815807.1"/>
    </source>
</evidence>
<keyword evidence="3" id="KW-1185">Reference proteome</keyword>
<gene>
    <name evidence="2" type="ORF">Q5P01_026274</name>
</gene>
<proteinExistence type="predicted"/>
<dbReference type="Pfam" id="PF15710">
    <property type="entry name" value="Brme1"/>
    <property type="match status" value="1"/>
</dbReference>
<dbReference type="Proteomes" id="UP001187415">
    <property type="component" value="Unassembled WGS sequence"/>
</dbReference>
<protein>
    <submittedName>
        <fullName evidence="2">Uncharacterized protein</fullName>
    </submittedName>
</protein>
<evidence type="ECO:0000313" key="3">
    <source>
        <dbReference type="Proteomes" id="UP001187415"/>
    </source>
</evidence>
<dbReference type="InterPro" id="IPR031441">
    <property type="entry name" value="Brme1"/>
</dbReference>
<reference evidence="2" key="1">
    <citation type="submission" date="2023-07" db="EMBL/GenBank/DDBJ databases">
        <title>Chromosome-level Genome Assembly of Striped Snakehead (Channa striata).</title>
        <authorList>
            <person name="Liu H."/>
        </authorList>
    </citation>
    <scope>NUCLEOTIDE SEQUENCE</scope>
    <source>
        <strain evidence="2">Gz</strain>
        <tissue evidence="2">Muscle</tissue>
    </source>
</reference>
<organism evidence="2 3">
    <name type="scientific">Channa striata</name>
    <name type="common">Snakehead murrel</name>
    <name type="synonym">Ophicephalus striatus</name>
    <dbReference type="NCBI Taxonomy" id="64152"/>
    <lineage>
        <taxon>Eukaryota</taxon>
        <taxon>Metazoa</taxon>
        <taxon>Chordata</taxon>
        <taxon>Craniata</taxon>
        <taxon>Vertebrata</taxon>
        <taxon>Euteleostomi</taxon>
        <taxon>Actinopterygii</taxon>
        <taxon>Neopterygii</taxon>
        <taxon>Teleostei</taxon>
        <taxon>Neoteleostei</taxon>
        <taxon>Acanthomorphata</taxon>
        <taxon>Anabantaria</taxon>
        <taxon>Anabantiformes</taxon>
        <taxon>Channoidei</taxon>
        <taxon>Channidae</taxon>
        <taxon>Channa</taxon>
    </lineage>
</organism>
<sequence>MEEHLGAKENSQCNLERNPKTSQEEPTITFMKDGKENIKDSTAGPPARKKRRMGMCGLREKEQSLFLQTQKHENGKNEAEMVKREICIDAADLLVQKDILSPPPLPCSPQSIPVNSVTEQSDADMKLQSNHCEANNRTGTEVSITVQNGTTALYYPVCSAGKSCEAQRGTVIMPEPSGELKSDQPSEGLMEGHLGNLEPEECQGSTEGMTRVERKENIIGDAGTTAETDVYSSDTRPAGFSCDSVERCEAAVTASDQERENSCELDVEPAAGASAMNTEHTLTRDTTDPFGSGNLDYISDSQLNVLIEEEVMKREEDCGSSHCHEDATDLVCGLIKELSSLNQKVMATHKELENLRRSSKTSRSSIR</sequence>
<dbReference type="EMBL" id="JAUPFM010000022">
    <property type="protein sequence ID" value="KAK2815807.1"/>
    <property type="molecule type" value="Genomic_DNA"/>
</dbReference>
<evidence type="ECO:0000256" key="1">
    <source>
        <dbReference type="SAM" id="MobiDB-lite"/>
    </source>
</evidence>